<feature type="region of interest" description="Disordered" evidence="1">
    <location>
        <begin position="480"/>
        <end position="500"/>
    </location>
</feature>
<feature type="compositionally biased region" description="Basic and acidic residues" evidence="1">
    <location>
        <begin position="391"/>
        <end position="402"/>
    </location>
</feature>
<dbReference type="AlphaFoldDB" id="A0A2C6LFR6"/>
<dbReference type="OrthoDB" id="333426at2759"/>
<keyword evidence="4" id="KW-1185">Reference proteome</keyword>
<dbReference type="VEuPathDB" id="ToxoDB:CSUI_000549"/>
<evidence type="ECO:0000256" key="2">
    <source>
        <dbReference type="SAM" id="SignalP"/>
    </source>
</evidence>
<dbReference type="Proteomes" id="UP000221165">
    <property type="component" value="Unassembled WGS sequence"/>
</dbReference>
<name>A0A2C6LFR6_9APIC</name>
<evidence type="ECO:0000256" key="1">
    <source>
        <dbReference type="SAM" id="MobiDB-lite"/>
    </source>
</evidence>
<gene>
    <name evidence="3" type="ORF">CSUI_000549</name>
</gene>
<organism evidence="3 4">
    <name type="scientific">Cystoisospora suis</name>
    <dbReference type="NCBI Taxonomy" id="483139"/>
    <lineage>
        <taxon>Eukaryota</taxon>
        <taxon>Sar</taxon>
        <taxon>Alveolata</taxon>
        <taxon>Apicomplexa</taxon>
        <taxon>Conoidasida</taxon>
        <taxon>Coccidia</taxon>
        <taxon>Eucoccidiorida</taxon>
        <taxon>Eimeriorina</taxon>
        <taxon>Sarcocystidae</taxon>
        <taxon>Cystoisospora</taxon>
    </lineage>
</organism>
<comment type="caution">
    <text evidence="3">The sequence shown here is derived from an EMBL/GenBank/DDBJ whole genome shotgun (WGS) entry which is preliminary data.</text>
</comment>
<feature type="region of interest" description="Disordered" evidence="1">
    <location>
        <begin position="380"/>
        <end position="402"/>
    </location>
</feature>
<dbReference type="RefSeq" id="XP_067927238.1">
    <property type="nucleotide sequence ID" value="XM_068060783.1"/>
</dbReference>
<sequence length="546" mass="59076">MTLPLAAGIVLFMSVVSGRSLFLSPSSVHLPAGSFPCHSRGPRSPCEHRSIPLANLSHPSSFRFCRSPRNYELHENVTAASRGCSHPALGCDWGWYRKRSPSSYKRVCNLRPQRGNVSQKTAVSRECTTPLSFLVPVLRPRGRLQESNLTEWSAGRDLVSPAPSSRLPPQSTMLGLTTLGVLWLAPPLSVSSCVRFYGCISPKKSSPLQRVPFSELPDALLQVCYSGYLLSFSHRHLGTQVGAASESGSAIQSHVNDSRHKQLLENFRRAFEQIGNAPDALPQSGVPSPTQLSVFAASEKTANIVASGREKEKSLLRDVVADLQHRGGAKLDVDVEKEAVEVLDSLMQDKDATNNDLLNRLTNLVKRGALGEPLKQLYEAQEREQDEAEAAEQRRRLEAGVKFDPDNVEDTIRRATADPLARRAAKAILSAGNADPHAIEPHPGAVTPNSNSVTTVPNGNTFRSQEQPLLASSPEVVSAASGGGQTALNSSAPAAVQAEDRRIREAAETFARESGEKGVDSIGSQDDLFDILRGSTTQYLEVNNST</sequence>
<proteinExistence type="predicted"/>
<evidence type="ECO:0000313" key="3">
    <source>
        <dbReference type="EMBL" id="PHJ25592.1"/>
    </source>
</evidence>
<feature type="signal peptide" evidence="2">
    <location>
        <begin position="1"/>
        <end position="18"/>
    </location>
</feature>
<dbReference type="EMBL" id="MIGC01000210">
    <property type="protein sequence ID" value="PHJ25592.1"/>
    <property type="molecule type" value="Genomic_DNA"/>
</dbReference>
<reference evidence="3 4" key="1">
    <citation type="journal article" date="2017" name="Int. J. Parasitol.">
        <title>The genome of the protozoan parasite Cystoisospora suis and a reverse vaccinology approach to identify vaccine candidates.</title>
        <authorList>
            <person name="Palmieri N."/>
            <person name="Shrestha A."/>
            <person name="Ruttkowski B."/>
            <person name="Beck T."/>
            <person name="Vogl C."/>
            <person name="Tomley F."/>
            <person name="Blake D.P."/>
            <person name="Joachim A."/>
        </authorList>
    </citation>
    <scope>NUCLEOTIDE SEQUENCE [LARGE SCALE GENOMIC DNA]</scope>
    <source>
        <strain evidence="3 4">Wien I</strain>
    </source>
</reference>
<accession>A0A2C6LFR6</accession>
<evidence type="ECO:0008006" key="5">
    <source>
        <dbReference type="Google" id="ProtNLM"/>
    </source>
</evidence>
<protein>
    <recommendedName>
        <fullName evidence="5">Transmembrane protein</fullName>
    </recommendedName>
</protein>
<dbReference type="GeneID" id="94423994"/>
<keyword evidence="2" id="KW-0732">Signal</keyword>
<evidence type="ECO:0000313" key="4">
    <source>
        <dbReference type="Proteomes" id="UP000221165"/>
    </source>
</evidence>
<feature type="chain" id="PRO_5012677192" description="Transmembrane protein" evidence="2">
    <location>
        <begin position="19"/>
        <end position="546"/>
    </location>
</feature>